<dbReference type="AlphaFoldDB" id="J9FGE2"/>
<keyword evidence="1" id="KW-0732">Signal</keyword>
<dbReference type="Proteomes" id="UP000004810">
    <property type="component" value="Unassembled WGS sequence"/>
</dbReference>
<name>J9FGE2_WUCBA</name>
<gene>
    <name evidence="2" type="ORF">WUBG_02683</name>
</gene>
<reference evidence="3" key="1">
    <citation type="submission" date="2012-08" db="EMBL/GenBank/DDBJ databases">
        <title>The Genome Sequence of Wuchereria bancrofti.</title>
        <authorList>
            <person name="Nutman T.B."/>
            <person name="Fink D.L."/>
            <person name="Russ C."/>
            <person name="Young S."/>
            <person name="Zeng Q."/>
            <person name="Koehrsen M."/>
            <person name="Alvarado L."/>
            <person name="Berlin A."/>
            <person name="Chapman S.B."/>
            <person name="Chen Z."/>
            <person name="Freedman E."/>
            <person name="Gellesch M."/>
            <person name="Goldberg J."/>
            <person name="Griggs A."/>
            <person name="Gujja S."/>
            <person name="Heilman E.R."/>
            <person name="Heiman D."/>
            <person name="Hepburn T."/>
            <person name="Howarth C."/>
            <person name="Jen D."/>
            <person name="Larson L."/>
            <person name="Lewis B."/>
            <person name="Mehta T."/>
            <person name="Park D."/>
            <person name="Pearson M."/>
            <person name="Roberts A."/>
            <person name="Saif S."/>
            <person name="Shea T."/>
            <person name="Shenoy N."/>
            <person name="Sisk P."/>
            <person name="Stolte C."/>
            <person name="Sykes S."/>
            <person name="Walk T."/>
            <person name="White J."/>
            <person name="Yandava C."/>
            <person name="Haas B."/>
            <person name="Henn M.R."/>
            <person name="Nusbaum C."/>
            <person name="Birren B."/>
        </authorList>
    </citation>
    <scope>NUCLEOTIDE SEQUENCE [LARGE SCALE GENOMIC DNA]</scope>
    <source>
        <strain evidence="3">NA</strain>
    </source>
</reference>
<feature type="chain" id="PRO_5003822931" evidence="1">
    <location>
        <begin position="27"/>
        <end position="55"/>
    </location>
</feature>
<accession>J9FGE2</accession>
<feature type="signal peptide" evidence="1">
    <location>
        <begin position="1"/>
        <end position="26"/>
    </location>
</feature>
<evidence type="ECO:0000313" key="3">
    <source>
        <dbReference type="Proteomes" id="UP000004810"/>
    </source>
</evidence>
<sequence>MPSKWSPRRVSEWLVVIVSSLLSVEPCGLRLRITNCPQKEEVNQMPPMMDEKFID</sequence>
<evidence type="ECO:0000313" key="2">
    <source>
        <dbReference type="EMBL" id="EJW86409.1"/>
    </source>
</evidence>
<protein>
    <submittedName>
        <fullName evidence="2">Uncharacterized protein</fullName>
    </submittedName>
</protein>
<proteinExistence type="predicted"/>
<dbReference type="EMBL" id="ADBV01000744">
    <property type="protein sequence ID" value="EJW86409.1"/>
    <property type="molecule type" value="Genomic_DNA"/>
</dbReference>
<evidence type="ECO:0000256" key="1">
    <source>
        <dbReference type="SAM" id="SignalP"/>
    </source>
</evidence>
<comment type="caution">
    <text evidence="2">The sequence shown here is derived from an EMBL/GenBank/DDBJ whole genome shotgun (WGS) entry which is preliminary data.</text>
</comment>
<feature type="non-terminal residue" evidence="2">
    <location>
        <position position="55"/>
    </location>
</feature>
<organism evidence="2 3">
    <name type="scientific">Wuchereria bancrofti</name>
    <dbReference type="NCBI Taxonomy" id="6293"/>
    <lineage>
        <taxon>Eukaryota</taxon>
        <taxon>Metazoa</taxon>
        <taxon>Ecdysozoa</taxon>
        <taxon>Nematoda</taxon>
        <taxon>Chromadorea</taxon>
        <taxon>Rhabditida</taxon>
        <taxon>Spirurina</taxon>
        <taxon>Spiruromorpha</taxon>
        <taxon>Filarioidea</taxon>
        <taxon>Onchocercidae</taxon>
        <taxon>Wuchereria</taxon>
    </lineage>
</organism>